<gene>
    <name evidence="4" type="ordered locus">Psed_0016</name>
</gene>
<protein>
    <submittedName>
        <fullName evidence="4">Integrase catalytic region</fullName>
    </submittedName>
</protein>
<dbReference type="EMBL" id="CP002593">
    <property type="protein sequence ID" value="AEA22300.1"/>
    <property type="molecule type" value="Genomic_DNA"/>
</dbReference>
<dbReference type="PANTHER" id="PTHR35004:SF8">
    <property type="entry name" value="TRANSPOSASE RV3428C-RELATED"/>
    <property type="match status" value="1"/>
</dbReference>
<dbReference type="AlphaFoldDB" id="F4CK77"/>
<feature type="region of interest" description="Disordered" evidence="2">
    <location>
        <begin position="522"/>
        <end position="581"/>
    </location>
</feature>
<dbReference type="STRING" id="675635.Psed_0016"/>
<dbReference type="OrthoDB" id="3542865at2"/>
<feature type="compositionally biased region" description="Low complexity" evidence="2">
    <location>
        <begin position="566"/>
        <end position="581"/>
    </location>
</feature>
<evidence type="ECO:0000259" key="3">
    <source>
        <dbReference type="PROSITE" id="PS50994"/>
    </source>
</evidence>
<dbReference type="HOGENOM" id="CLU_020626_11_2_11"/>
<comment type="similarity">
    <text evidence="1">Belongs to the transposase IS21/IS408/IS1162 family.</text>
</comment>
<dbReference type="Proteomes" id="UP000007809">
    <property type="component" value="Chromosome"/>
</dbReference>
<dbReference type="eggNOG" id="COG4584">
    <property type="taxonomic scope" value="Bacteria"/>
</dbReference>
<dbReference type="GO" id="GO:0003676">
    <property type="term" value="F:nucleic acid binding"/>
    <property type="evidence" value="ECO:0007669"/>
    <property type="project" value="InterPro"/>
</dbReference>
<evidence type="ECO:0000313" key="5">
    <source>
        <dbReference type="Proteomes" id="UP000007809"/>
    </source>
</evidence>
<dbReference type="Gene3D" id="3.30.420.10">
    <property type="entry name" value="Ribonuclease H-like superfamily/Ribonuclease H"/>
    <property type="match status" value="1"/>
</dbReference>
<feature type="compositionally biased region" description="Polar residues" evidence="2">
    <location>
        <begin position="549"/>
        <end position="561"/>
    </location>
</feature>
<dbReference type="InterPro" id="IPR054353">
    <property type="entry name" value="IstA-like_C"/>
</dbReference>
<evidence type="ECO:0000313" key="4">
    <source>
        <dbReference type="EMBL" id="AEA22300.1"/>
    </source>
</evidence>
<reference evidence="4 5" key="1">
    <citation type="journal article" date="2011" name="J. Bacteriol.">
        <title>Genome sequence of the 1,4-dioxane-degrading Pseudonocardia dioxanivorans strain CB1190.</title>
        <authorList>
            <person name="Sales C.M."/>
            <person name="Mahendra S."/>
            <person name="Grostern A."/>
            <person name="Parales R.E."/>
            <person name="Goodwin L.A."/>
            <person name="Woyke T."/>
            <person name="Nolan M."/>
            <person name="Lapidus A."/>
            <person name="Chertkov O."/>
            <person name="Ovchinnikova G."/>
            <person name="Sczyrba A."/>
            <person name="Alvarez-Cohen L."/>
        </authorList>
    </citation>
    <scope>NUCLEOTIDE SEQUENCE [LARGE SCALE GENOMIC DNA]</scope>
    <source>
        <strain evidence="5">ATCC 55486 / DSM 44775 / JCM 13855 / CB1190</strain>
    </source>
</reference>
<proteinExistence type="inferred from homology"/>
<dbReference type="SUPFAM" id="SSF53098">
    <property type="entry name" value="Ribonuclease H-like"/>
    <property type="match status" value="1"/>
</dbReference>
<evidence type="ECO:0000256" key="2">
    <source>
        <dbReference type="SAM" id="MobiDB-lite"/>
    </source>
</evidence>
<dbReference type="InterPro" id="IPR001584">
    <property type="entry name" value="Integrase_cat-core"/>
</dbReference>
<dbReference type="Pfam" id="PF00665">
    <property type="entry name" value="rve"/>
    <property type="match status" value="1"/>
</dbReference>
<dbReference type="PROSITE" id="PS50994">
    <property type="entry name" value="INTEGRASE"/>
    <property type="match status" value="1"/>
</dbReference>
<name>F4CK77_PSEUX</name>
<accession>F4CK77</accession>
<feature type="domain" description="Integrase catalytic" evidence="3">
    <location>
        <begin position="137"/>
        <end position="315"/>
    </location>
</feature>
<dbReference type="Pfam" id="PF22483">
    <property type="entry name" value="Mu-transpos_C_2"/>
    <property type="match status" value="1"/>
</dbReference>
<dbReference type="NCBIfam" id="NF033546">
    <property type="entry name" value="transpos_IS21"/>
    <property type="match status" value="1"/>
</dbReference>
<dbReference type="KEGG" id="pdx:Psed_0016"/>
<dbReference type="GO" id="GO:0015074">
    <property type="term" value="P:DNA integration"/>
    <property type="evidence" value="ECO:0007669"/>
    <property type="project" value="InterPro"/>
</dbReference>
<evidence type="ECO:0000256" key="1">
    <source>
        <dbReference type="ARBA" id="ARBA00009277"/>
    </source>
</evidence>
<dbReference type="RefSeq" id="WP_013672242.1">
    <property type="nucleotide sequence ID" value="NC_015312.1"/>
</dbReference>
<sequence>MVDVTEILIHWHAGRSQSEIAASLGVDRKTVKKYVSPALEAGVSPGDRQRAKAEWEQLVRGWFPGLANTRLRQITWPEFDRHRDLIAELLAAGVTKATIWQRLRDEHGVAASAASLKRWIAATLPDQGVRERVTVLREDPPPGAEAQIDYGFLGSWTDPVGGRRRRVWAFVMVLSFSRHVFVRPVLTMDQHAWTAAHVAAFEFFGGVPVRLVPDNLRTGVDRADLYDPKLNRSYAELAEHYGTLIDPARARKPKDKPRVERQMPYVRDSFWRGRVFGSLEQMQAEAEHWCREVAARRQCRPLGGAQPGAVFAAAEADELNPLPRTQFVLARWSSATVGPDIHVKVGKALYSVPWRHIGQRVDARATATSVQIFARGDDGGSQLIATHPVSTSARLKRTDLAHYPPEKIAFRMRTPVWCRTRAAEIGENTTAVIAELLAVNALFRLRAAQGVLGLADKHGPARLERAAGKALAAGDPSYRTIRGILAAGLEAEPAPPPTGDGGAAAFLHGPSRLFVNVIPMPTTGSGHDPGGSTSAMTDTMTAAADACDQHSSSSDEQTSPGSVGEAGTTNAADTNNNEVSA</sequence>
<keyword evidence="5" id="KW-1185">Reference proteome</keyword>
<organism evidence="4 5">
    <name type="scientific">Pseudonocardia dioxanivorans (strain ATCC 55486 / DSM 44775 / JCM 13855 / CB1190)</name>
    <dbReference type="NCBI Taxonomy" id="675635"/>
    <lineage>
        <taxon>Bacteria</taxon>
        <taxon>Bacillati</taxon>
        <taxon>Actinomycetota</taxon>
        <taxon>Actinomycetes</taxon>
        <taxon>Pseudonocardiales</taxon>
        <taxon>Pseudonocardiaceae</taxon>
        <taxon>Pseudonocardia</taxon>
    </lineage>
</organism>
<dbReference type="PANTHER" id="PTHR35004">
    <property type="entry name" value="TRANSPOSASE RV3428C-RELATED"/>
    <property type="match status" value="1"/>
</dbReference>
<dbReference type="InterPro" id="IPR036397">
    <property type="entry name" value="RNaseH_sf"/>
</dbReference>
<dbReference type="InterPro" id="IPR012337">
    <property type="entry name" value="RNaseH-like_sf"/>
</dbReference>
<feature type="compositionally biased region" description="Low complexity" evidence="2">
    <location>
        <begin position="532"/>
        <end position="546"/>
    </location>
</feature>